<sequence length="68" mass="7203">MFWGCAPDDVAAVEVVTQVDAEAVVDAVRAALADPASRLNDGLYASVVTGDHETVEITVKRRTWGCSP</sequence>
<reference evidence="1 2" key="1">
    <citation type="submission" date="2017-06" db="EMBL/GenBank/DDBJ databases">
        <authorList>
            <person name="Kim H.J."/>
            <person name="Triplett B.A."/>
        </authorList>
    </citation>
    <scope>NUCLEOTIDE SEQUENCE [LARGE SCALE GENOMIC DNA]</scope>
    <source>
        <strain evidence="1 2">DSM 44272</strain>
    </source>
</reference>
<evidence type="ECO:0000313" key="2">
    <source>
        <dbReference type="Proteomes" id="UP000198403"/>
    </source>
</evidence>
<accession>A0A238VZL7</accession>
<dbReference type="EMBL" id="FZNO01000005">
    <property type="protein sequence ID" value="SNR39760.1"/>
    <property type="molecule type" value="Genomic_DNA"/>
</dbReference>
<dbReference type="AlphaFoldDB" id="A0A238VZL7"/>
<protein>
    <submittedName>
        <fullName evidence="1">Uncharacterized protein</fullName>
    </submittedName>
</protein>
<name>A0A238VZL7_9ACTN</name>
<evidence type="ECO:0000313" key="1">
    <source>
        <dbReference type="EMBL" id="SNR39760.1"/>
    </source>
</evidence>
<keyword evidence="2" id="KW-1185">Reference proteome</keyword>
<organism evidence="1 2">
    <name type="scientific">Blastococcus mobilis</name>
    <dbReference type="NCBI Taxonomy" id="1938746"/>
    <lineage>
        <taxon>Bacteria</taxon>
        <taxon>Bacillati</taxon>
        <taxon>Actinomycetota</taxon>
        <taxon>Actinomycetes</taxon>
        <taxon>Geodermatophilales</taxon>
        <taxon>Geodermatophilaceae</taxon>
        <taxon>Blastococcus</taxon>
    </lineage>
</organism>
<gene>
    <name evidence="1" type="ORF">SAMN06272737_105211</name>
</gene>
<dbReference type="Proteomes" id="UP000198403">
    <property type="component" value="Unassembled WGS sequence"/>
</dbReference>
<proteinExistence type="predicted"/>